<evidence type="ECO:0000256" key="2">
    <source>
        <dbReference type="ARBA" id="ARBA00022448"/>
    </source>
</evidence>
<dbReference type="AlphaFoldDB" id="A0A1H4GSW2"/>
<organism evidence="4 5">
    <name type="scientific">Paraburkholderia sartisoli</name>
    <dbReference type="NCBI Taxonomy" id="83784"/>
    <lineage>
        <taxon>Bacteria</taxon>
        <taxon>Pseudomonadati</taxon>
        <taxon>Pseudomonadota</taxon>
        <taxon>Betaproteobacteria</taxon>
        <taxon>Burkholderiales</taxon>
        <taxon>Burkholderiaceae</taxon>
        <taxon>Paraburkholderia</taxon>
    </lineage>
</organism>
<gene>
    <name evidence="4" type="ORF">SAMN05192564_106272</name>
</gene>
<dbReference type="STRING" id="83784.SAMN05192564_106272"/>
<sequence length="102" mass="11353">MLSIGRALVCNPRILLMDEPSEGLAPVVVDQLVDAMRAVIEDQHLAILLIEQRVDIALEFADRCLVMDRGRIVFEGDGENLRENAGQLERAIGLDYIEVPLI</sequence>
<evidence type="ECO:0000256" key="1">
    <source>
        <dbReference type="ARBA" id="ARBA00005417"/>
    </source>
</evidence>
<dbReference type="GO" id="GO:0015658">
    <property type="term" value="F:branched-chain amino acid transmembrane transporter activity"/>
    <property type="evidence" value="ECO:0007669"/>
    <property type="project" value="TreeGrafter"/>
</dbReference>
<evidence type="ECO:0000313" key="5">
    <source>
        <dbReference type="Proteomes" id="UP000198638"/>
    </source>
</evidence>
<dbReference type="EMBL" id="FNRQ01000006">
    <property type="protein sequence ID" value="SEB12140.1"/>
    <property type="molecule type" value="Genomic_DNA"/>
</dbReference>
<dbReference type="Gene3D" id="3.40.50.300">
    <property type="entry name" value="P-loop containing nucleotide triphosphate hydrolases"/>
    <property type="match status" value="1"/>
</dbReference>
<evidence type="ECO:0000256" key="3">
    <source>
        <dbReference type="ARBA" id="ARBA00022970"/>
    </source>
</evidence>
<evidence type="ECO:0000313" key="4">
    <source>
        <dbReference type="EMBL" id="SEB12140.1"/>
    </source>
</evidence>
<comment type="similarity">
    <text evidence="1">Belongs to the ABC transporter superfamily.</text>
</comment>
<dbReference type="InterPro" id="IPR052156">
    <property type="entry name" value="BCAA_Transport_ATP-bd_LivF"/>
</dbReference>
<dbReference type="GO" id="GO:0015807">
    <property type="term" value="P:L-amino acid transport"/>
    <property type="evidence" value="ECO:0007669"/>
    <property type="project" value="TreeGrafter"/>
</dbReference>
<protein>
    <submittedName>
        <fullName evidence="4">Branched-chain amino acid transport system ATP-binding protein</fullName>
    </submittedName>
</protein>
<dbReference type="InterPro" id="IPR027417">
    <property type="entry name" value="P-loop_NTPase"/>
</dbReference>
<keyword evidence="3" id="KW-0029">Amino-acid transport</keyword>
<dbReference type="Proteomes" id="UP000198638">
    <property type="component" value="Unassembled WGS sequence"/>
</dbReference>
<keyword evidence="4" id="KW-0067">ATP-binding</keyword>
<dbReference type="GO" id="GO:0005524">
    <property type="term" value="F:ATP binding"/>
    <property type="evidence" value="ECO:0007669"/>
    <property type="project" value="UniProtKB-KW"/>
</dbReference>
<keyword evidence="5" id="KW-1185">Reference proteome</keyword>
<reference evidence="5" key="1">
    <citation type="submission" date="2016-10" db="EMBL/GenBank/DDBJ databases">
        <authorList>
            <person name="Varghese N."/>
            <person name="Submissions S."/>
        </authorList>
    </citation>
    <scope>NUCLEOTIDE SEQUENCE [LARGE SCALE GENOMIC DNA]</scope>
    <source>
        <strain evidence="5">LMG 24000</strain>
    </source>
</reference>
<dbReference type="PANTHER" id="PTHR43820">
    <property type="entry name" value="HIGH-AFFINITY BRANCHED-CHAIN AMINO ACID TRANSPORT ATP-BINDING PROTEIN LIVF"/>
    <property type="match status" value="1"/>
</dbReference>
<keyword evidence="2" id="KW-0813">Transport</keyword>
<keyword evidence="4" id="KW-0547">Nucleotide-binding</keyword>
<accession>A0A1H4GSW2</accession>
<dbReference type="PANTHER" id="PTHR43820:SF4">
    <property type="entry name" value="HIGH-AFFINITY BRANCHED-CHAIN AMINO ACID TRANSPORT ATP-BINDING PROTEIN LIVF"/>
    <property type="match status" value="1"/>
</dbReference>
<name>A0A1H4GSW2_9BURK</name>
<proteinExistence type="inferred from homology"/>
<dbReference type="SUPFAM" id="SSF52540">
    <property type="entry name" value="P-loop containing nucleoside triphosphate hydrolases"/>
    <property type="match status" value="1"/>
</dbReference>